<evidence type="ECO:0000256" key="3">
    <source>
        <dbReference type="PROSITE-ProRule" id="PRU00023"/>
    </source>
</evidence>
<dbReference type="InterPro" id="IPR036770">
    <property type="entry name" value="Ankyrin_rpt-contain_sf"/>
</dbReference>
<evidence type="ECO:0000256" key="1">
    <source>
        <dbReference type="ARBA" id="ARBA00022737"/>
    </source>
</evidence>
<dbReference type="SMART" id="SM00248">
    <property type="entry name" value="ANK"/>
    <property type="match status" value="6"/>
</dbReference>
<dbReference type="PANTHER" id="PTHR24161:SF125">
    <property type="entry name" value="ADL142CP"/>
    <property type="match status" value="1"/>
</dbReference>
<protein>
    <submittedName>
        <fullName evidence="4">Uncharacterized protein</fullName>
    </submittedName>
</protein>
<dbReference type="PROSITE" id="PS50088">
    <property type="entry name" value="ANK_REPEAT"/>
    <property type="match status" value="3"/>
</dbReference>
<organism evidence="4 5">
    <name type="scientific">Glutinoglossum americanum</name>
    <dbReference type="NCBI Taxonomy" id="1670608"/>
    <lineage>
        <taxon>Eukaryota</taxon>
        <taxon>Fungi</taxon>
        <taxon>Dikarya</taxon>
        <taxon>Ascomycota</taxon>
        <taxon>Pezizomycotina</taxon>
        <taxon>Geoglossomycetes</taxon>
        <taxon>Geoglossales</taxon>
        <taxon>Geoglossaceae</taxon>
        <taxon>Glutinoglossum</taxon>
    </lineage>
</organism>
<dbReference type="SUPFAM" id="SSF48403">
    <property type="entry name" value="Ankyrin repeat"/>
    <property type="match status" value="1"/>
</dbReference>
<gene>
    <name evidence="4" type="ORF">FGG08_000932</name>
</gene>
<comment type="caution">
    <text evidence="4">The sequence shown here is derived from an EMBL/GenBank/DDBJ whole genome shotgun (WGS) entry which is preliminary data.</text>
</comment>
<dbReference type="EMBL" id="JAGHQL010000011">
    <property type="protein sequence ID" value="KAH0545006.1"/>
    <property type="molecule type" value="Genomic_DNA"/>
</dbReference>
<dbReference type="AlphaFoldDB" id="A0A9P8L3C1"/>
<proteinExistence type="predicted"/>
<dbReference type="Gene3D" id="1.25.40.20">
    <property type="entry name" value="Ankyrin repeat-containing domain"/>
    <property type="match status" value="2"/>
</dbReference>
<name>A0A9P8L3C1_9PEZI</name>
<reference evidence="4" key="1">
    <citation type="submission" date="2021-03" db="EMBL/GenBank/DDBJ databases">
        <title>Comparative genomics and phylogenomic investigation of the class Geoglossomycetes provide insights into ecological specialization and systematics.</title>
        <authorList>
            <person name="Melie T."/>
            <person name="Pirro S."/>
            <person name="Miller A.N."/>
            <person name="Quandt A."/>
        </authorList>
    </citation>
    <scope>NUCLEOTIDE SEQUENCE</scope>
    <source>
        <strain evidence="4">GBOQ0MN5Z8</strain>
    </source>
</reference>
<dbReference type="PANTHER" id="PTHR24161">
    <property type="entry name" value="ANK_REP_REGION DOMAIN-CONTAINING PROTEIN-RELATED"/>
    <property type="match status" value="1"/>
</dbReference>
<sequence>MNPEEQSKFAIHEAAREGRASVVESLLNASSPQIRYRANPQLAGLRDGDDRLPIHWAVSYNHRPVVELLVQRKNFDPDVQDGSGWTPLMIASSLKEGDDLVDLLLRREADVNCKSAVNPLRPVIYPSIDPPIQTALHFCASKNNIDVARKLLAHKASARIRDKRSQLPIHRAAAIGSVPMVKLLIENNSPLNAADISGLTPLHHAISEGHGDTALLLLKAGAETDVRDREGQLAIDLAPDSKIRKFVLQSAEREGIEL</sequence>
<evidence type="ECO:0000313" key="4">
    <source>
        <dbReference type="EMBL" id="KAH0545006.1"/>
    </source>
</evidence>
<dbReference type="PROSITE" id="PS50297">
    <property type="entry name" value="ANK_REP_REGION"/>
    <property type="match status" value="3"/>
</dbReference>
<feature type="repeat" description="ANK" evidence="3">
    <location>
        <begin position="164"/>
        <end position="196"/>
    </location>
</feature>
<dbReference type="Pfam" id="PF12796">
    <property type="entry name" value="Ank_2"/>
    <property type="match status" value="2"/>
</dbReference>
<keyword evidence="1" id="KW-0677">Repeat</keyword>
<keyword evidence="2 3" id="KW-0040">ANK repeat</keyword>
<feature type="repeat" description="ANK" evidence="3">
    <location>
        <begin position="197"/>
        <end position="229"/>
    </location>
</feature>
<dbReference type="OrthoDB" id="539213at2759"/>
<feature type="repeat" description="ANK" evidence="3">
    <location>
        <begin position="83"/>
        <end position="116"/>
    </location>
</feature>
<evidence type="ECO:0000256" key="2">
    <source>
        <dbReference type="ARBA" id="ARBA00023043"/>
    </source>
</evidence>
<dbReference type="InterPro" id="IPR002110">
    <property type="entry name" value="Ankyrin_rpt"/>
</dbReference>
<evidence type="ECO:0000313" key="5">
    <source>
        <dbReference type="Proteomes" id="UP000698800"/>
    </source>
</evidence>
<accession>A0A9P8L3C1</accession>
<keyword evidence="5" id="KW-1185">Reference proteome</keyword>
<dbReference type="Proteomes" id="UP000698800">
    <property type="component" value="Unassembled WGS sequence"/>
</dbReference>